<protein>
    <recommendedName>
        <fullName evidence="4">Chromo domain-containing protein</fullName>
    </recommendedName>
</protein>
<reference evidence="5 6" key="1">
    <citation type="submission" date="2020-06" db="EMBL/GenBank/DDBJ databases">
        <authorList>
            <person name="Li R."/>
            <person name="Bekaert M."/>
        </authorList>
    </citation>
    <scope>NUCLEOTIDE SEQUENCE [LARGE SCALE GENOMIC DNA]</scope>
    <source>
        <strain evidence="6">wild</strain>
    </source>
</reference>
<dbReference type="Proteomes" id="UP000507470">
    <property type="component" value="Unassembled WGS sequence"/>
</dbReference>
<evidence type="ECO:0000256" key="3">
    <source>
        <dbReference type="SAM" id="MobiDB-lite"/>
    </source>
</evidence>
<comment type="subcellular location">
    <subcellularLocation>
        <location evidence="1">Nucleus</location>
    </subcellularLocation>
</comment>
<evidence type="ECO:0000313" key="6">
    <source>
        <dbReference type="Proteomes" id="UP000507470"/>
    </source>
</evidence>
<accession>A0A6J8EAR5</accession>
<proteinExistence type="predicted"/>
<feature type="region of interest" description="Disordered" evidence="3">
    <location>
        <begin position="68"/>
        <end position="87"/>
    </location>
</feature>
<evidence type="ECO:0000313" key="5">
    <source>
        <dbReference type="EMBL" id="CAC5416682.1"/>
    </source>
</evidence>
<sequence>MCYDHLFHVKIRRKSDGKLVKNRVHVNRLKHGFLWHDRPQDPEPPPNVDATEPAILADEEIPPNFVDNTEIPQGVDNVSQNDNPQNDSISEKLYEVEKILRKKFVDGKWYYRVKWLDFDSTNNSWVEYQDLNEKCKKYVNDMHKKIFTDRRSKKKN</sequence>
<dbReference type="InterPro" id="IPR023780">
    <property type="entry name" value="Chromo_domain"/>
</dbReference>
<dbReference type="Gene3D" id="2.40.50.40">
    <property type="match status" value="1"/>
</dbReference>
<dbReference type="InterPro" id="IPR016197">
    <property type="entry name" value="Chromo-like_dom_sf"/>
</dbReference>
<keyword evidence="6" id="KW-1185">Reference proteome</keyword>
<keyword evidence="2" id="KW-0539">Nucleus</keyword>
<evidence type="ECO:0000256" key="2">
    <source>
        <dbReference type="ARBA" id="ARBA00023242"/>
    </source>
</evidence>
<gene>
    <name evidence="5" type="ORF">MCOR_49277</name>
</gene>
<dbReference type="GO" id="GO:0005634">
    <property type="term" value="C:nucleus"/>
    <property type="evidence" value="ECO:0007669"/>
    <property type="project" value="UniProtKB-SubCell"/>
</dbReference>
<dbReference type="AlphaFoldDB" id="A0A6J8EAR5"/>
<dbReference type="PROSITE" id="PS00598">
    <property type="entry name" value="CHROMO_1"/>
    <property type="match status" value="1"/>
</dbReference>
<feature type="domain" description="Chromo" evidence="4">
    <location>
        <begin position="94"/>
        <end position="154"/>
    </location>
</feature>
<dbReference type="SMART" id="SM00298">
    <property type="entry name" value="CHROMO"/>
    <property type="match status" value="1"/>
</dbReference>
<dbReference type="InterPro" id="IPR000953">
    <property type="entry name" value="Chromo/chromo_shadow_dom"/>
</dbReference>
<dbReference type="EMBL" id="CACVKT020008674">
    <property type="protein sequence ID" value="CAC5416682.1"/>
    <property type="molecule type" value="Genomic_DNA"/>
</dbReference>
<dbReference type="OrthoDB" id="1918685at2759"/>
<dbReference type="InterPro" id="IPR023779">
    <property type="entry name" value="Chromodomain_CS"/>
</dbReference>
<dbReference type="PROSITE" id="PS50013">
    <property type="entry name" value="CHROMO_2"/>
    <property type="match status" value="1"/>
</dbReference>
<evidence type="ECO:0000256" key="1">
    <source>
        <dbReference type="ARBA" id="ARBA00004123"/>
    </source>
</evidence>
<evidence type="ECO:0000259" key="4">
    <source>
        <dbReference type="PROSITE" id="PS50013"/>
    </source>
</evidence>
<dbReference type="Pfam" id="PF00385">
    <property type="entry name" value="Chromo"/>
    <property type="match status" value="1"/>
</dbReference>
<name>A0A6J8EAR5_MYTCO</name>
<organism evidence="5 6">
    <name type="scientific">Mytilus coruscus</name>
    <name type="common">Sea mussel</name>
    <dbReference type="NCBI Taxonomy" id="42192"/>
    <lineage>
        <taxon>Eukaryota</taxon>
        <taxon>Metazoa</taxon>
        <taxon>Spiralia</taxon>
        <taxon>Lophotrochozoa</taxon>
        <taxon>Mollusca</taxon>
        <taxon>Bivalvia</taxon>
        <taxon>Autobranchia</taxon>
        <taxon>Pteriomorphia</taxon>
        <taxon>Mytilida</taxon>
        <taxon>Mytiloidea</taxon>
        <taxon>Mytilidae</taxon>
        <taxon>Mytilinae</taxon>
        <taxon>Mytilus</taxon>
    </lineage>
</organism>
<dbReference type="SUPFAM" id="SSF54160">
    <property type="entry name" value="Chromo domain-like"/>
    <property type="match status" value="1"/>
</dbReference>
<dbReference type="CDD" id="cd00024">
    <property type="entry name" value="CD_CSD"/>
    <property type="match status" value="1"/>
</dbReference>